<dbReference type="SUPFAM" id="SSF81383">
    <property type="entry name" value="F-box domain"/>
    <property type="match status" value="1"/>
</dbReference>
<dbReference type="AlphaFoldDB" id="W9YG73"/>
<feature type="compositionally biased region" description="Acidic residues" evidence="1">
    <location>
        <begin position="473"/>
        <end position="507"/>
    </location>
</feature>
<protein>
    <recommendedName>
        <fullName evidence="2">F-box domain-containing protein</fullName>
    </recommendedName>
</protein>
<comment type="caution">
    <text evidence="3">The sequence shown here is derived from an EMBL/GenBank/DDBJ whole genome shotgun (WGS) entry which is preliminary data.</text>
</comment>
<dbReference type="EMBL" id="AMWN01000004">
    <property type="protein sequence ID" value="EXJ88266.1"/>
    <property type="molecule type" value="Genomic_DNA"/>
</dbReference>
<dbReference type="Pfam" id="PF12937">
    <property type="entry name" value="F-box-like"/>
    <property type="match status" value="1"/>
</dbReference>
<dbReference type="InterPro" id="IPR001810">
    <property type="entry name" value="F-box_dom"/>
</dbReference>
<feature type="region of interest" description="Disordered" evidence="1">
    <location>
        <begin position="472"/>
        <end position="507"/>
    </location>
</feature>
<evidence type="ECO:0000313" key="3">
    <source>
        <dbReference type="EMBL" id="EXJ88266.1"/>
    </source>
</evidence>
<dbReference type="GeneID" id="19160071"/>
<organism evidence="3 4">
    <name type="scientific">Capronia coronata CBS 617.96</name>
    <dbReference type="NCBI Taxonomy" id="1182541"/>
    <lineage>
        <taxon>Eukaryota</taxon>
        <taxon>Fungi</taxon>
        <taxon>Dikarya</taxon>
        <taxon>Ascomycota</taxon>
        <taxon>Pezizomycotina</taxon>
        <taxon>Eurotiomycetes</taxon>
        <taxon>Chaetothyriomycetidae</taxon>
        <taxon>Chaetothyriales</taxon>
        <taxon>Herpotrichiellaceae</taxon>
        <taxon>Capronia</taxon>
    </lineage>
</organism>
<feature type="domain" description="F-box" evidence="2">
    <location>
        <begin position="8"/>
        <end position="54"/>
    </location>
</feature>
<dbReference type="STRING" id="1182541.W9YG73"/>
<evidence type="ECO:0000259" key="2">
    <source>
        <dbReference type="PROSITE" id="PS50181"/>
    </source>
</evidence>
<keyword evidence="4" id="KW-1185">Reference proteome</keyword>
<dbReference type="PROSITE" id="PS50181">
    <property type="entry name" value="FBOX"/>
    <property type="match status" value="1"/>
</dbReference>
<proteinExistence type="predicted"/>
<dbReference type="InterPro" id="IPR036047">
    <property type="entry name" value="F-box-like_dom_sf"/>
</dbReference>
<dbReference type="Proteomes" id="UP000019484">
    <property type="component" value="Unassembled WGS sequence"/>
</dbReference>
<accession>W9YG73</accession>
<gene>
    <name evidence="3" type="ORF">A1O1_05196</name>
</gene>
<reference evidence="3 4" key="1">
    <citation type="submission" date="2013-03" db="EMBL/GenBank/DDBJ databases">
        <title>The Genome Sequence of Capronia coronata CBS 617.96.</title>
        <authorList>
            <consortium name="The Broad Institute Genomics Platform"/>
            <person name="Cuomo C."/>
            <person name="de Hoog S."/>
            <person name="Gorbushina A."/>
            <person name="Walker B."/>
            <person name="Young S.K."/>
            <person name="Zeng Q."/>
            <person name="Gargeya S."/>
            <person name="Fitzgerald M."/>
            <person name="Haas B."/>
            <person name="Abouelleil A."/>
            <person name="Allen A.W."/>
            <person name="Alvarado L."/>
            <person name="Arachchi H.M."/>
            <person name="Berlin A.M."/>
            <person name="Chapman S.B."/>
            <person name="Gainer-Dewar J."/>
            <person name="Goldberg J."/>
            <person name="Griggs A."/>
            <person name="Gujja S."/>
            <person name="Hansen M."/>
            <person name="Howarth C."/>
            <person name="Imamovic A."/>
            <person name="Ireland A."/>
            <person name="Larimer J."/>
            <person name="McCowan C."/>
            <person name="Murphy C."/>
            <person name="Pearson M."/>
            <person name="Poon T.W."/>
            <person name="Priest M."/>
            <person name="Roberts A."/>
            <person name="Saif S."/>
            <person name="Shea T."/>
            <person name="Sisk P."/>
            <person name="Sykes S."/>
            <person name="Wortman J."/>
            <person name="Nusbaum C."/>
            <person name="Birren B."/>
        </authorList>
    </citation>
    <scope>NUCLEOTIDE SEQUENCE [LARGE SCALE GENOMIC DNA]</scope>
    <source>
        <strain evidence="3 4">CBS 617.96</strain>
    </source>
</reference>
<dbReference type="OrthoDB" id="4161554at2759"/>
<dbReference type="RefSeq" id="XP_007724272.1">
    <property type="nucleotide sequence ID" value="XM_007726082.1"/>
</dbReference>
<dbReference type="HOGENOM" id="CLU_533197_0_0_1"/>
<evidence type="ECO:0000313" key="4">
    <source>
        <dbReference type="Proteomes" id="UP000019484"/>
    </source>
</evidence>
<sequence length="542" mass="61599">MEVSATSRPRIPELPNEVLQNIFDHIRLQEHLKNVRLACKLFAMLVEPCLFRRMVLVPYIDCLEPFARLMRDNPIARHVKSIWYDVKWRYTAGLHPCRSVQQTYAIRDKMSANGLLSLRDEGLEIMLLSECWKVLPSLRRVFIEELLPREIDPDRRMPVIGMIPSYLSRLFRDAGAGDPDLERGASFHPRHEFVPASKALLLSCYSAGTRLSELALCQLDSSTFLRGPGAIGAIKELSMYQTVFGQLKDLSLSFEHSPQSIPSLVERQNFARLVTAASKVQTLSLTGPAKQGVNLPDSQAGHSWLASIVRDGEGKISNKVVFPHLTVLDLSCMPGQEDELIALISNHRNTLKHLTMSDMMLVPASSDGPSPCWIRLFKQIRSYQIDVELEAFFSNSRSQLLRVGWDLSPPASSLKSMMLKWLRGEGSEECPMQRAAVKSDLKGADIEPKEEDFFEGDRTIRMLRVPIYLNDDLSGDDDDDDDDDESDSYGDIMDSEDSWPEEFDERYDDFDEFDQEGYYYYSGFHQDSMLDEMLDSLGAPEY</sequence>
<evidence type="ECO:0000256" key="1">
    <source>
        <dbReference type="SAM" id="MobiDB-lite"/>
    </source>
</evidence>
<name>W9YG73_9EURO</name>